<dbReference type="AlphaFoldDB" id="A0A0X8VB24"/>
<dbReference type="Proteomes" id="UP000184204">
    <property type="component" value="Unassembled WGS sequence"/>
</dbReference>
<keyword evidence="9" id="KW-1185">Reference proteome</keyword>
<sequence>MKRLLPSGQFLFYIKRMSELVHIFAFISYVFVSCITPGPNNIMCMNNGAKYGVKKSLPFCAGVATGFSLILICSILCNLFLFRYIPKIVQIMTIFGAAYILYLAWVIWRDKPKAAKEGGRQLDTRGFFTAVMLQFVNPKGLLFGITLISNFVFPYDQSIKAFLVVLVFNWIVVLLSCGCWVLFGSVFRSFFDRNKKLLNGIMALLLVYCAASLFL</sequence>
<feature type="transmembrane region" description="Helical" evidence="6">
    <location>
        <begin position="128"/>
        <end position="153"/>
    </location>
</feature>
<evidence type="ECO:0000313" key="8">
    <source>
        <dbReference type="EMBL" id="SHE28259.1"/>
    </source>
</evidence>
<keyword evidence="5 6" id="KW-0472">Membrane</keyword>
<dbReference type="EMBL" id="FQUA01000001">
    <property type="protein sequence ID" value="SHE28259.1"/>
    <property type="molecule type" value="Genomic_DNA"/>
</dbReference>
<dbReference type="EMBL" id="CP014223">
    <property type="protein sequence ID" value="AMJ39809.1"/>
    <property type="molecule type" value="Genomic_DNA"/>
</dbReference>
<dbReference type="GO" id="GO:0033228">
    <property type="term" value="P:cysteine export across plasma membrane"/>
    <property type="evidence" value="ECO:0007669"/>
    <property type="project" value="TreeGrafter"/>
</dbReference>
<dbReference type="Pfam" id="PF01810">
    <property type="entry name" value="LysE"/>
    <property type="match status" value="1"/>
</dbReference>
<keyword evidence="3 6" id="KW-0812">Transmembrane</keyword>
<evidence type="ECO:0000256" key="5">
    <source>
        <dbReference type="ARBA" id="ARBA00023136"/>
    </source>
</evidence>
<evidence type="ECO:0000256" key="4">
    <source>
        <dbReference type="ARBA" id="ARBA00022989"/>
    </source>
</evidence>
<reference evidence="7 9" key="1">
    <citation type="journal article" date="2016" name="Genome Announc.">
        <title>Complete Genome Sequence of the Amino Acid-Fermenting Clostridium propionicum X2 (DSM 1682).</title>
        <authorList>
            <person name="Poehlein A."/>
            <person name="Schlien K."/>
            <person name="Chowdhury N.P."/>
            <person name="Gottschalk G."/>
            <person name="Buckel W."/>
            <person name="Daniel R."/>
        </authorList>
    </citation>
    <scope>NUCLEOTIDE SEQUENCE [LARGE SCALE GENOMIC DNA]</scope>
    <source>
        <strain evidence="7 9">X2</strain>
    </source>
</reference>
<evidence type="ECO:0000256" key="1">
    <source>
        <dbReference type="ARBA" id="ARBA00004651"/>
    </source>
</evidence>
<feature type="transmembrane region" description="Helical" evidence="6">
    <location>
        <begin position="59"/>
        <end position="82"/>
    </location>
</feature>
<dbReference type="GO" id="GO:0015171">
    <property type="term" value="F:amino acid transmembrane transporter activity"/>
    <property type="evidence" value="ECO:0007669"/>
    <property type="project" value="TreeGrafter"/>
</dbReference>
<dbReference type="InterPro" id="IPR001123">
    <property type="entry name" value="LeuE-type"/>
</dbReference>
<reference evidence="10" key="4">
    <citation type="submission" date="2016-11" db="EMBL/GenBank/DDBJ databases">
        <authorList>
            <person name="Jaros S."/>
            <person name="Januszkiewicz K."/>
            <person name="Wedrychowicz H."/>
        </authorList>
    </citation>
    <scope>NUCLEOTIDE SEQUENCE [LARGE SCALE GENOMIC DNA]</scope>
    <source>
        <strain evidence="10">DSM 1682</strain>
    </source>
</reference>
<evidence type="ECO:0000313" key="10">
    <source>
        <dbReference type="Proteomes" id="UP000184204"/>
    </source>
</evidence>
<evidence type="ECO:0000313" key="9">
    <source>
        <dbReference type="Proteomes" id="UP000068026"/>
    </source>
</evidence>
<dbReference type="PANTHER" id="PTHR30086">
    <property type="entry name" value="ARGININE EXPORTER PROTEIN ARGO"/>
    <property type="match status" value="1"/>
</dbReference>
<dbReference type="RefSeq" id="WP_082754173.1">
    <property type="nucleotide sequence ID" value="NZ_CP014223.1"/>
</dbReference>
<feature type="transmembrane region" description="Helical" evidence="6">
    <location>
        <begin position="88"/>
        <end position="108"/>
    </location>
</feature>
<evidence type="ECO:0000256" key="2">
    <source>
        <dbReference type="ARBA" id="ARBA00022475"/>
    </source>
</evidence>
<dbReference type="KEGG" id="cpro:CPRO_01850"/>
<organism evidence="8 10">
    <name type="scientific">Anaerotignum propionicum DSM 1682</name>
    <dbReference type="NCBI Taxonomy" id="991789"/>
    <lineage>
        <taxon>Bacteria</taxon>
        <taxon>Bacillati</taxon>
        <taxon>Bacillota</taxon>
        <taxon>Clostridia</taxon>
        <taxon>Lachnospirales</taxon>
        <taxon>Anaerotignaceae</taxon>
        <taxon>Anaerotignum</taxon>
    </lineage>
</organism>
<keyword evidence="4 6" id="KW-1133">Transmembrane helix</keyword>
<comment type="subcellular location">
    <subcellularLocation>
        <location evidence="1">Cell membrane</location>
        <topology evidence="1">Multi-pass membrane protein</topology>
    </subcellularLocation>
</comment>
<name>A0A0X8VB24_ANAPI</name>
<evidence type="ECO:0000313" key="7">
    <source>
        <dbReference type="EMBL" id="AMJ39809.1"/>
    </source>
</evidence>
<dbReference type="GO" id="GO:0005886">
    <property type="term" value="C:plasma membrane"/>
    <property type="evidence" value="ECO:0007669"/>
    <property type="project" value="UniProtKB-SubCell"/>
</dbReference>
<feature type="transmembrane region" description="Helical" evidence="6">
    <location>
        <begin position="159"/>
        <end position="185"/>
    </location>
</feature>
<dbReference type="Proteomes" id="UP000068026">
    <property type="component" value="Chromosome"/>
</dbReference>
<reference evidence="9" key="2">
    <citation type="submission" date="2016-01" db="EMBL/GenBank/DDBJ databases">
        <authorList>
            <person name="Poehlein A."/>
            <person name="Schlien K."/>
            <person name="Gottschalk G."/>
            <person name="Buckel W."/>
            <person name="Daniel R."/>
        </authorList>
    </citation>
    <scope>NUCLEOTIDE SEQUENCE [LARGE SCALE GENOMIC DNA]</scope>
    <source>
        <strain evidence="9">X2</strain>
    </source>
</reference>
<proteinExistence type="predicted"/>
<gene>
    <name evidence="7" type="primary">eamB_1</name>
    <name evidence="7" type="ORF">CPRO_01850</name>
    <name evidence="8" type="ORF">SAMN02745151_00168</name>
</gene>
<feature type="transmembrane region" description="Helical" evidence="6">
    <location>
        <begin position="197"/>
        <end position="214"/>
    </location>
</feature>
<dbReference type="PANTHER" id="PTHR30086:SF20">
    <property type="entry name" value="ARGININE EXPORTER PROTEIN ARGO-RELATED"/>
    <property type="match status" value="1"/>
</dbReference>
<feature type="transmembrane region" description="Helical" evidence="6">
    <location>
        <begin position="20"/>
        <end position="38"/>
    </location>
</feature>
<dbReference type="OrthoDB" id="198428at2"/>
<keyword evidence="2" id="KW-1003">Cell membrane</keyword>
<dbReference type="PROSITE" id="PS51257">
    <property type="entry name" value="PROKAR_LIPOPROTEIN"/>
    <property type="match status" value="1"/>
</dbReference>
<evidence type="ECO:0000256" key="6">
    <source>
        <dbReference type="SAM" id="Phobius"/>
    </source>
</evidence>
<evidence type="ECO:0000256" key="3">
    <source>
        <dbReference type="ARBA" id="ARBA00022692"/>
    </source>
</evidence>
<protein>
    <submittedName>
        <fullName evidence="7">Cysteine/O-acetylserine efflux protein</fullName>
    </submittedName>
    <submittedName>
        <fullName evidence="8">Threonine/homoserine/homoserine lactone efflux protein</fullName>
    </submittedName>
</protein>
<reference evidence="8" key="3">
    <citation type="submission" date="2016-11" db="EMBL/GenBank/DDBJ databases">
        <authorList>
            <person name="Varghese N."/>
            <person name="Submissions S."/>
        </authorList>
    </citation>
    <scope>NUCLEOTIDE SEQUENCE</scope>
    <source>
        <strain evidence="8">DSM 1682</strain>
    </source>
</reference>
<accession>A0A0X8VB24</accession>